<dbReference type="EMBL" id="JAUJYN010000010">
    <property type="protein sequence ID" value="KAK1262088.1"/>
    <property type="molecule type" value="Genomic_DNA"/>
</dbReference>
<comment type="caution">
    <text evidence="2">The sequence shown here is derived from an EMBL/GenBank/DDBJ whole genome shotgun (WGS) entry which is preliminary data.</text>
</comment>
<dbReference type="AlphaFoldDB" id="A0AAV9AD65"/>
<accession>A0AAV9AD65</accession>
<reference evidence="2" key="1">
    <citation type="journal article" date="2023" name="Nat. Commun.">
        <title>Diploid and tetraploid genomes of Acorus and the evolution of monocots.</title>
        <authorList>
            <person name="Ma L."/>
            <person name="Liu K.W."/>
            <person name="Li Z."/>
            <person name="Hsiao Y.Y."/>
            <person name="Qi Y."/>
            <person name="Fu T."/>
            <person name="Tang G.D."/>
            <person name="Zhang D."/>
            <person name="Sun W.H."/>
            <person name="Liu D.K."/>
            <person name="Li Y."/>
            <person name="Chen G.Z."/>
            <person name="Liu X.D."/>
            <person name="Liao X.Y."/>
            <person name="Jiang Y.T."/>
            <person name="Yu X."/>
            <person name="Hao Y."/>
            <person name="Huang J."/>
            <person name="Zhao X.W."/>
            <person name="Ke S."/>
            <person name="Chen Y.Y."/>
            <person name="Wu W.L."/>
            <person name="Hsu J.L."/>
            <person name="Lin Y.F."/>
            <person name="Huang M.D."/>
            <person name="Li C.Y."/>
            <person name="Huang L."/>
            <person name="Wang Z.W."/>
            <person name="Zhao X."/>
            <person name="Zhong W.Y."/>
            <person name="Peng D.H."/>
            <person name="Ahmad S."/>
            <person name="Lan S."/>
            <person name="Zhang J.S."/>
            <person name="Tsai W.C."/>
            <person name="Van de Peer Y."/>
            <person name="Liu Z.J."/>
        </authorList>
    </citation>
    <scope>NUCLEOTIDE SEQUENCE</scope>
    <source>
        <strain evidence="2">SCP</strain>
    </source>
</reference>
<evidence type="ECO:0000313" key="2">
    <source>
        <dbReference type="EMBL" id="KAK1262088.1"/>
    </source>
</evidence>
<dbReference type="PANTHER" id="PTHR31672">
    <property type="entry name" value="BNACNNG10540D PROTEIN"/>
    <property type="match status" value="1"/>
</dbReference>
<evidence type="ECO:0000313" key="3">
    <source>
        <dbReference type="Proteomes" id="UP001179952"/>
    </source>
</evidence>
<dbReference type="Pfam" id="PF07734">
    <property type="entry name" value="FBA_1"/>
    <property type="match status" value="1"/>
</dbReference>
<keyword evidence="3" id="KW-1185">Reference proteome</keyword>
<evidence type="ECO:0000259" key="1">
    <source>
        <dbReference type="Pfam" id="PF07734"/>
    </source>
</evidence>
<dbReference type="InterPro" id="IPR006527">
    <property type="entry name" value="F-box-assoc_dom_typ1"/>
</dbReference>
<sequence>MNIKKEFDDIYDIYMRESAPEGALCLGSAIWLEESEQLRFHYLNFNYLADVACGENEKKEHELTLLDTTATVQLESDVRCYAFRPIGICNGYICLGDRECNPVYLLDPLQGRYLTIQSPDPEHHIFYDKEGYTSGFGYDERTGVYKVLKFYYKDVHSSNTDIMFTSICTVDPDRGPTAWKSLYYFPNVVYHSQSGVFYDGKLHFFMCDERVVPRLSVLDETDPEDLPFMYISYFNGILQFDLHTEEFSEIQGPPTVGNHVPIHHLTMGAFGDKLYLLKLEQENLSAPPTIKMWLMDRHSDGFSSGGSPCFSSSVSPSSGGSSSSDGGVSSSSCGGGGSSWIFMFDMPEDPHFWTKGELLPKPLMLLPDGRLVMHCEEIFFLFDPDENNQSPYTILLGGLNAYAVFSIITSSSSDLLSSKSDGSHNSKMGSFEAPTDGKYYGGWSTKFIQFDPDLV</sequence>
<name>A0AAV9AD65_ACOGR</name>
<organism evidence="2 3">
    <name type="scientific">Acorus gramineus</name>
    <name type="common">Dwarf sweet flag</name>
    <dbReference type="NCBI Taxonomy" id="55184"/>
    <lineage>
        <taxon>Eukaryota</taxon>
        <taxon>Viridiplantae</taxon>
        <taxon>Streptophyta</taxon>
        <taxon>Embryophyta</taxon>
        <taxon>Tracheophyta</taxon>
        <taxon>Spermatophyta</taxon>
        <taxon>Magnoliopsida</taxon>
        <taxon>Liliopsida</taxon>
        <taxon>Acoraceae</taxon>
        <taxon>Acorus</taxon>
    </lineage>
</organism>
<proteinExistence type="predicted"/>
<reference evidence="2" key="2">
    <citation type="submission" date="2023-06" db="EMBL/GenBank/DDBJ databases">
        <authorList>
            <person name="Ma L."/>
            <person name="Liu K.-W."/>
            <person name="Li Z."/>
            <person name="Hsiao Y.-Y."/>
            <person name="Qi Y."/>
            <person name="Fu T."/>
            <person name="Tang G."/>
            <person name="Zhang D."/>
            <person name="Sun W.-H."/>
            <person name="Liu D.-K."/>
            <person name="Li Y."/>
            <person name="Chen G.-Z."/>
            <person name="Liu X.-D."/>
            <person name="Liao X.-Y."/>
            <person name="Jiang Y.-T."/>
            <person name="Yu X."/>
            <person name="Hao Y."/>
            <person name="Huang J."/>
            <person name="Zhao X.-W."/>
            <person name="Ke S."/>
            <person name="Chen Y.-Y."/>
            <person name="Wu W.-L."/>
            <person name="Hsu J.-L."/>
            <person name="Lin Y.-F."/>
            <person name="Huang M.-D."/>
            <person name="Li C.-Y."/>
            <person name="Huang L."/>
            <person name="Wang Z.-W."/>
            <person name="Zhao X."/>
            <person name="Zhong W.-Y."/>
            <person name="Peng D.-H."/>
            <person name="Ahmad S."/>
            <person name="Lan S."/>
            <person name="Zhang J.-S."/>
            <person name="Tsai W.-C."/>
            <person name="Van De Peer Y."/>
            <person name="Liu Z.-J."/>
        </authorList>
    </citation>
    <scope>NUCLEOTIDE SEQUENCE</scope>
    <source>
        <strain evidence="2">SCP</strain>
        <tissue evidence="2">Leaves</tissue>
    </source>
</reference>
<gene>
    <name evidence="2" type="ORF">QJS04_geneDACA001013</name>
</gene>
<feature type="domain" description="F-box associated beta-propeller type 1" evidence="1">
    <location>
        <begin position="82"/>
        <end position="297"/>
    </location>
</feature>
<dbReference type="Proteomes" id="UP001179952">
    <property type="component" value="Unassembled WGS sequence"/>
</dbReference>
<protein>
    <recommendedName>
        <fullName evidence="1">F-box associated beta-propeller type 1 domain-containing protein</fullName>
    </recommendedName>
</protein>
<dbReference type="InterPro" id="IPR050796">
    <property type="entry name" value="SCF_F-box_component"/>
</dbReference>
<dbReference type="PANTHER" id="PTHR31672:SF13">
    <property type="entry name" value="F-BOX PROTEIN CPR30-LIKE"/>
    <property type="match status" value="1"/>
</dbReference>